<evidence type="ECO:0000256" key="3">
    <source>
        <dbReference type="ARBA" id="ARBA00022801"/>
    </source>
</evidence>
<dbReference type="InterPro" id="IPR027417">
    <property type="entry name" value="P-loop_NTPase"/>
</dbReference>
<dbReference type="AlphaFoldDB" id="F7ZG07"/>
<comment type="subcellular location">
    <subcellularLocation>
        <location evidence="1">Membrane</location>
    </subcellularLocation>
</comment>
<evidence type="ECO:0000256" key="4">
    <source>
        <dbReference type="ARBA" id="ARBA00023134"/>
    </source>
</evidence>
<dbReference type="OrthoDB" id="7927795at2"/>
<evidence type="ECO:0000259" key="6">
    <source>
        <dbReference type="Pfam" id="PF00350"/>
    </source>
</evidence>
<feature type="domain" description="Dynamin N-terminal" evidence="6">
    <location>
        <begin position="71"/>
        <end position="300"/>
    </location>
</feature>
<dbReference type="HOGENOM" id="CLU_025872_0_0_5"/>
<dbReference type="Proteomes" id="UP000001353">
    <property type="component" value="Chromosome"/>
</dbReference>
<dbReference type="GO" id="GO:0003924">
    <property type="term" value="F:GTPase activity"/>
    <property type="evidence" value="ECO:0007669"/>
    <property type="project" value="InterPro"/>
</dbReference>
<dbReference type="GO" id="GO:0016020">
    <property type="term" value="C:membrane"/>
    <property type="evidence" value="ECO:0007669"/>
    <property type="project" value="UniProtKB-SubCell"/>
</dbReference>
<name>F7ZG07_ROSLO</name>
<dbReference type="PANTHER" id="PTHR10465:SF0">
    <property type="entry name" value="SARCALUMENIN"/>
    <property type="match status" value="1"/>
</dbReference>
<keyword evidence="8" id="KW-1185">Reference proteome</keyword>
<dbReference type="GO" id="GO:0005525">
    <property type="term" value="F:GTP binding"/>
    <property type="evidence" value="ECO:0007669"/>
    <property type="project" value="UniProtKB-KW"/>
</dbReference>
<dbReference type="SUPFAM" id="SSF52540">
    <property type="entry name" value="P-loop containing nucleoside triphosphate hydrolases"/>
    <property type="match status" value="1"/>
</dbReference>
<evidence type="ECO:0000256" key="2">
    <source>
        <dbReference type="ARBA" id="ARBA00022741"/>
    </source>
</evidence>
<organism evidence="7 8">
    <name type="scientific">Roseobacter litoralis (strain ATCC 49566 / DSM 6996 / JCM 21268 / NBRC 15278 / OCh 149)</name>
    <dbReference type="NCBI Taxonomy" id="391595"/>
    <lineage>
        <taxon>Bacteria</taxon>
        <taxon>Pseudomonadati</taxon>
        <taxon>Pseudomonadota</taxon>
        <taxon>Alphaproteobacteria</taxon>
        <taxon>Rhodobacterales</taxon>
        <taxon>Roseobacteraceae</taxon>
        <taxon>Roseobacter</taxon>
    </lineage>
</organism>
<dbReference type="PANTHER" id="PTHR10465">
    <property type="entry name" value="TRANSMEMBRANE GTPASE FZO1"/>
    <property type="match status" value="1"/>
</dbReference>
<evidence type="ECO:0000313" key="7">
    <source>
        <dbReference type="EMBL" id="AEI93547.1"/>
    </source>
</evidence>
<gene>
    <name evidence="7" type="ordered locus">RLO149_c015520</name>
</gene>
<keyword evidence="5" id="KW-0472">Membrane</keyword>
<keyword evidence="2" id="KW-0547">Nucleotide-binding</keyword>
<dbReference type="InterPro" id="IPR027094">
    <property type="entry name" value="Mitofusin_fam"/>
</dbReference>
<evidence type="ECO:0000313" key="8">
    <source>
        <dbReference type="Proteomes" id="UP000001353"/>
    </source>
</evidence>
<dbReference type="Gene3D" id="3.40.50.300">
    <property type="entry name" value="P-loop containing nucleotide triphosphate hydrolases"/>
    <property type="match status" value="1"/>
</dbReference>
<dbReference type="eggNOG" id="COG0699">
    <property type="taxonomic scope" value="Bacteria"/>
</dbReference>
<dbReference type="EMBL" id="CP002623">
    <property type="protein sequence ID" value="AEI93547.1"/>
    <property type="molecule type" value="Genomic_DNA"/>
</dbReference>
<keyword evidence="3" id="KW-0378">Hydrolase</keyword>
<protein>
    <recommendedName>
        <fullName evidence="6">Dynamin N-terminal domain-containing protein</fullName>
    </recommendedName>
</protein>
<accession>F7ZG07</accession>
<dbReference type="RefSeq" id="WP_013961481.1">
    <property type="nucleotide sequence ID" value="NC_015730.1"/>
</dbReference>
<reference evidence="7 8" key="1">
    <citation type="journal article" date="2011" name="BMC Genomics">
        <title>Comparative genome analysis and genome-guided physiological analysis of Roseobacter litoralis.</title>
        <authorList>
            <person name="Kalhoefer D."/>
            <person name="Thole S."/>
            <person name="Voget S."/>
            <person name="Lehmann R."/>
            <person name="Liesegang H."/>
            <person name="Wollher A."/>
            <person name="Daniel R."/>
            <person name="Simon M."/>
            <person name="Brinkhoff T."/>
        </authorList>
    </citation>
    <scope>NUCLEOTIDE SEQUENCE [LARGE SCALE GENOMIC DNA]</scope>
    <source>
        <strain evidence="8">ATCC 49566 / DSM 6996 / JCM 21268 / NBRC 15278 / OCh 149</strain>
    </source>
</reference>
<evidence type="ECO:0000256" key="5">
    <source>
        <dbReference type="ARBA" id="ARBA00023136"/>
    </source>
</evidence>
<evidence type="ECO:0000256" key="1">
    <source>
        <dbReference type="ARBA" id="ARBA00004370"/>
    </source>
</evidence>
<dbReference type="STRING" id="391595.RLO149_c015520"/>
<dbReference type="GO" id="GO:0008053">
    <property type="term" value="P:mitochondrial fusion"/>
    <property type="evidence" value="ECO:0007669"/>
    <property type="project" value="TreeGrafter"/>
</dbReference>
<proteinExistence type="predicted"/>
<sequence>MNALNASNEAGFVEAKQAELLGSGLDALRTFAVSFDRVQTALRGLADLGDEAAARRVERMSRELEALEPSVTMIGQIKSGKTSLVNALIGAPDLLPSDVNPWTSVVTSLHLHPEKPGFTQRATFRFFDKDEWDRLISGGGRIGELASRAGAEDELEKIKLQVSQMREKSRLRLGRNFEMLLGQQRDYGYFDKDLIERYVCLGDAVDEADETSGNMQGHFADITKAADLHMTRAALPMPLCIRDTPGVNDTFMMREQITIRAIRDSRICVVVLSAHQALSSTDMALIRLISLVKSRDIIIFVNRVDELSDPAAQIPQIRESIVATLKKHNGPKEAKIIFGSALWASYALQMRLDDLPASSAASLANWAALCDDDACTGVLDETTAWRLSGLPVLQDAISQRVAQGIGTALLQRIGASAKNLASGLAAANQIGAQPEESRVVARIQSCEAQARMASLIKTRKTELRAEFDAILSTFDARMERVQASFLDRATASLVEHLEHHGDQTIWNYDPAGLRALLSASHKVLARNSQSAFDKATKAAAADVMDVYAQAFDLGGNTFDIARPRPPLVPPPVTLGRTIALDLSGRWWKRWWLQRRGHKAYAESFFDLIKSETSPVIKELRDDLAQSVRDEAIAVFDAFLSEQLAVFERLDCMQTASPAELTDYIARHAPQEKRALLERVMATLNEYAES</sequence>
<dbReference type="KEGG" id="rli:RLO149_c015520"/>
<dbReference type="InterPro" id="IPR045063">
    <property type="entry name" value="Dynamin_N"/>
</dbReference>
<keyword evidence="4" id="KW-0342">GTP-binding</keyword>
<dbReference type="Pfam" id="PF00350">
    <property type="entry name" value="Dynamin_N"/>
    <property type="match status" value="1"/>
</dbReference>